<keyword evidence="5" id="KW-1185">Reference proteome</keyword>
<sequence>MRRGRPSHNQDSVNFFIPHVISSLPPPINRQLLHTNENIANRNSYIHIYSLSSSTSPNMSDKCGSCDCSDKSQCTKQGYTADIIETEKSHVMAMDGAEHDGKCKCGTSCSCSDCTCGH</sequence>
<evidence type="ECO:0000256" key="1">
    <source>
        <dbReference type="ARBA" id="ARBA00005802"/>
    </source>
</evidence>
<dbReference type="AlphaFoldDB" id="A0ABD1I4Q1"/>
<comment type="similarity">
    <text evidence="1">Belongs to the metallothionein superfamily. Type 15 family.</text>
</comment>
<dbReference type="EMBL" id="JBEAFC010000003">
    <property type="protein sequence ID" value="KAL1563700.1"/>
    <property type="molecule type" value="Genomic_DNA"/>
</dbReference>
<accession>A0ABD1I4Q1</accession>
<evidence type="ECO:0000256" key="2">
    <source>
        <dbReference type="ARBA" id="ARBA00022723"/>
    </source>
</evidence>
<dbReference type="InterPro" id="IPR044671">
    <property type="entry name" value="MT3"/>
</dbReference>
<dbReference type="PANTHER" id="PTHR33357">
    <property type="entry name" value="METALLOTHIONEIN-LIKE PROTEIN 3"/>
    <property type="match status" value="1"/>
</dbReference>
<dbReference type="PANTHER" id="PTHR33357:SF3">
    <property type="entry name" value="METALLOTHIONEIN-LIKE PROTEIN 3"/>
    <property type="match status" value="1"/>
</dbReference>
<gene>
    <name evidence="4" type="ORF">AAHA92_06135</name>
</gene>
<protein>
    <submittedName>
        <fullName evidence="4">Metallothionein-like protein 3A</fullName>
    </submittedName>
</protein>
<evidence type="ECO:0000313" key="4">
    <source>
        <dbReference type="EMBL" id="KAL1563700.1"/>
    </source>
</evidence>
<reference evidence="4 5" key="1">
    <citation type="submission" date="2024-06" db="EMBL/GenBank/DDBJ databases">
        <title>A chromosome level genome sequence of Diviner's sage (Salvia divinorum).</title>
        <authorList>
            <person name="Ford S.A."/>
            <person name="Ro D.-K."/>
            <person name="Ness R.W."/>
            <person name="Phillips M.A."/>
        </authorList>
    </citation>
    <scope>NUCLEOTIDE SEQUENCE [LARGE SCALE GENOMIC DNA]</scope>
    <source>
        <strain evidence="4">SAF-2024a</strain>
        <tissue evidence="4">Leaf</tissue>
    </source>
</reference>
<organism evidence="4 5">
    <name type="scientific">Salvia divinorum</name>
    <name type="common">Maria pastora</name>
    <name type="synonym">Diviner's sage</name>
    <dbReference type="NCBI Taxonomy" id="28513"/>
    <lineage>
        <taxon>Eukaryota</taxon>
        <taxon>Viridiplantae</taxon>
        <taxon>Streptophyta</taxon>
        <taxon>Embryophyta</taxon>
        <taxon>Tracheophyta</taxon>
        <taxon>Spermatophyta</taxon>
        <taxon>Magnoliopsida</taxon>
        <taxon>eudicotyledons</taxon>
        <taxon>Gunneridae</taxon>
        <taxon>Pentapetalae</taxon>
        <taxon>asterids</taxon>
        <taxon>lamiids</taxon>
        <taxon>Lamiales</taxon>
        <taxon>Lamiaceae</taxon>
        <taxon>Nepetoideae</taxon>
        <taxon>Mentheae</taxon>
        <taxon>Salviinae</taxon>
        <taxon>Salvia</taxon>
        <taxon>Salvia subgen. Calosphace</taxon>
    </lineage>
</organism>
<dbReference type="Proteomes" id="UP001567538">
    <property type="component" value="Unassembled WGS sequence"/>
</dbReference>
<comment type="caution">
    <text evidence="4">The sequence shown here is derived from an EMBL/GenBank/DDBJ whole genome shotgun (WGS) entry which is preliminary data.</text>
</comment>
<name>A0ABD1I4Q1_SALDI</name>
<evidence type="ECO:0000256" key="3">
    <source>
        <dbReference type="ARBA" id="ARBA00022851"/>
    </source>
</evidence>
<dbReference type="GO" id="GO:0046872">
    <property type="term" value="F:metal ion binding"/>
    <property type="evidence" value="ECO:0007669"/>
    <property type="project" value="UniProtKB-KW"/>
</dbReference>
<proteinExistence type="inferred from homology"/>
<keyword evidence="3" id="KW-0480">Metal-thiolate cluster</keyword>
<evidence type="ECO:0000313" key="5">
    <source>
        <dbReference type="Proteomes" id="UP001567538"/>
    </source>
</evidence>
<keyword evidence="2" id="KW-0479">Metal-binding</keyword>